<dbReference type="InterPro" id="IPR007788">
    <property type="entry name" value="QCT"/>
</dbReference>
<sequence length="358" mass="40264">MLFGPTRKISLILLGCISLFQFACNNKVANYITFKNPLQGESFHAGKPVKVELDIPEKTEVQNISYLIDGKPFAEKNTKEFVWLDTQNLPLGYRMLTAIVKAGSQIDTITNNIILTTDKKPEKLKYTLVNTFPHDTSSYTQGLSFVDGKLLESTGRKGLSQLRWVNLTNGKAIKSVPLKPEYFGEGSVKVGDKIIVLTWQESVGLVYDAASLQEISTFPYQSSVEGWGLTYDGSQLLRSDGSNRIWKMNAQNYKEEGFVEVYDNKGPVERLNELEYIDGKLYANVYGSNRIVIIDLKTGVVDAEVDLSKLVPKNYFKTDEEIGNNVLNGIAYDPATKRLFVTGKKWPNLFEIKLDTKR</sequence>
<dbReference type="EMBL" id="SAYW01000004">
    <property type="protein sequence ID" value="RWU06396.1"/>
    <property type="molecule type" value="Genomic_DNA"/>
</dbReference>
<keyword evidence="2" id="KW-0808">Transferase</keyword>
<dbReference type="AlphaFoldDB" id="A0A443YRM8"/>
<protein>
    <submittedName>
        <fullName evidence="2">Glutaminyl-peptide cyclotransferase</fullName>
    </submittedName>
</protein>
<dbReference type="RefSeq" id="WP_113648006.1">
    <property type="nucleotide sequence ID" value="NZ_QMHN01000004.1"/>
</dbReference>
<organism evidence="2 3">
    <name type="scientific">Pedobacter chitinilyticus</name>
    <dbReference type="NCBI Taxonomy" id="2233776"/>
    <lineage>
        <taxon>Bacteria</taxon>
        <taxon>Pseudomonadati</taxon>
        <taxon>Bacteroidota</taxon>
        <taxon>Sphingobacteriia</taxon>
        <taxon>Sphingobacteriales</taxon>
        <taxon>Sphingobacteriaceae</taxon>
        <taxon>Pedobacter</taxon>
    </lineage>
</organism>
<gene>
    <name evidence="2" type="ORF">DPV69_14000</name>
</gene>
<proteinExistence type="predicted"/>
<reference evidence="2 3" key="1">
    <citation type="submission" date="2018-06" db="EMBL/GenBank/DDBJ databases">
        <title>Pedobacter endophyticus sp. nov., an endophytic bacterium isolated from a leaf of Triticum aestivum.</title>
        <authorList>
            <person name="Zhang L."/>
        </authorList>
    </citation>
    <scope>NUCLEOTIDE SEQUENCE [LARGE SCALE GENOMIC DNA]</scope>
    <source>
        <strain evidence="2 3">CM134L-2</strain>
    </source>
</reference>
<dbReference type="PANTHER" id="PTHR31270:SF1">
    <property type="entry name" value="GLUTAMINYL-PEPTIDE CYCLOTRANSFERASE"/>
    <property type="match status" value="1"/>
</dbReference>
<evidence type="ECO:0000313" key="2">
    <source>
        <dbReference type="EMBL" id="RWU06396.1"/>
    </source>
</evidence>
<evidence type="ECO:0000313" key="3">
    <source>
        <dbReference type="Proteomes" id="UP000284120"/>
    </source>
</evidence>
<keyword evidence="1" id="KW-0732">Signal</keyword>
<evidence type="ECO:0000256" key="1">
    <source>
        <dbReference type="SAM" id="SignalP"/>
    </source>
</evidence>
<feature type="chain" id="PRO_5019468023" evidence="1">
    <location>
        <begin position="24"/>
        <end position="358"/>
    </location>
</feature>
<dbReference type="Gene3D" id="2.130.10.10">
    <property type="entry name" value="YVTN repeat-like/Quinoprotein amine dehydrogenase"/>
    <property type="match status" value="1"/>
</dbReference>
<dbReference type="PANTHER" id="PTHR31270">
    <property type="entry name" value="GLUTAMINYL-PEPTIDE CYCLOTRANSFERASE"/>
    <property type="match status" value="1"/>
</dbReference>
<feature type="signal peptide" evidence="1">
    <location>
        <begin position="1"/>
        <end position="23"/>
    </location>
</feature>
<comment type="caution">
    <text evidence="2">The sequence shown here is derived from an EMBL/GenBank/DDBJ whole genome shotgun (WGS) entry which is preliminary data.</text>
</comment>
<dbReference type="InterPro" id="IPR015943">
    <property type="entry name" value="WD40/YVTN_repeat-like_dom_sf"/>
</dbReference>
<dbReference type="GO" id="GO:0016603">
    <property type="term" value="F:glutaminyl-peptide cyclotransferase activity"/>
    <property type="evidence" value="ECO:0007669"/>
    <property type="project" value="InterPro"/>
</dbReference>
<keyword evidence="3" id="KW-1185">Reference proteome</keyword>
<dbReference type="InterPro" id="IPR011044">
    <property type="entry name" value="Quino_amine_DH_bsu"/>
</dbReference>
<accession>A0A443YRM8</accession>
<name>A0A443YRM8_9SPHI</name>
<dbReference type="SUPFAM" id="SSF50969">
    <property type="entry name" value="YVTN repeat-like/Quinoprotein amine dehydrogenase"/>
    <property type="match status" value="1"/>
</dbReference>
<dbReference type="Pfam" id="PF05096">
    <property type="entry name" value="Glu_cyclase_2"/>
    <property type="match status" value="1"/>
</dbReference>
<dbReference type="OrthoDB" id="9783700at2"/>
<dbReference type="Proteomes" id="UP000284120">
    <property type="component" value="Unassembled WGS sequence"/>
</dbReference>